<keyword evidence="1" id="KW-0732">Signal</keyword>
<feature type="chain" id="PRO_5025533029" description="Isomerase YbhE" evidence="1">
    <location>
        <begin position="21"/>
        <end position="446"/>
    </location>
</feature>
<organism evidence="2 3">
    <name type="scientific">Byssothecium circinans</name>
    <dbReference type="NCBI Taxonomy" id="147558"/>
    <lineage>
        <taxon>Eukaryota</taxon>
        <taxon>Fungi</taxon>
        <taxon>Dikarya</taxon>
        <taxon>Ascomycota</taxon>
        <taxon>Pezizomycotina</taxon>
        <taxon>Dothideomycetes</taxon>
        <taxon>Pleosporomycetidae</taxon>
        <taxon>Pleosporales</taxon>
        <taxon>Massarineae</taxon>
        <taxon>Massarinaceae</taxon>
        <taxon>Byssothecium</taxon>
    </lineage>
</organism>
<evidence type="ECO:0000256" key="1">
    <source>
        <dbReference type="SAM" id="SignalP"/>
    </source>
</evidence>
<dbReference type="Proteomes" id="UP000800035">
    <property type="component" value="Unassembled WGS sequence"/>
</dbReference>
<proteinExistence type="predicted"/>
<dbReference type="InterPro" id="IPR011044">
    <property type="entry name" value="Quino_amine_DH_bsu"/>
</dbReference>
<protein>
    <recommendedName>
        <fullName evidence="4">Isomerase YbhE</fullName>
    </recommendedName>
</protein>
<dbReference type="SUPFAM" id="SSF50969">
    <property type="entry name" value="YVTN repeat-like/Quinoprotein amine dehydrogenase"/>
    <property type="match status" value="1"/>
</dbReference>
<evidence type="ECO:0008006" key="4">
    <source>
        <dbReference type="Google" id="ProtNLM"/>
    </source>
</evidence>
<dbReference type="AlphaFoldDB" id="A0A6A5U0G7"/>
<dbReference type="InterPro" id="IPR015943">
    <property type="entry name" value="WD40/YVTN_repeat-like_dom_sf"/>
</dbReference>
<name>A0A6A5U0G7_9PLEO</name>
<evidence type="ECO:0000313" key="2">
    <source>
        <dbReference type="EMBL" id="KAF1958158.1"/>
    </source>
</evidence>
<dbReference type="OrthoDB" id="10006285at2759"/>
<feature type="signal peptide" evidence="1">
    <location>
        <begin position="1"/>
        <end position="20"/>
    </location>
</feature>
<accession>A0A6A5U0G7</accession>
<gene>
    <name evidence="2" type="ORF">CC80DRAFT_546397</name>
</gene>
<keyword evidence="3" id="KW-1185">Reference proteome</keyword>
<sequence>MRLSKSSLLRLLLAASSTLASPISSLPNATPGQASVTNGKAIYINTNSFEKNAIAAVKINANGTLGEASTTSTEGIGGAAINAMGQLAMPDSLVSQSALTIAGQHIFAVNAGSNTISMLTISPSNPLHLTLIGTPAPLPGTFPNTIAASLANSLVCVGTTGSKAGISCAHFDAQTGIGEMDALRPFPLGQSDPPRGPTNTVSHTFFSEDGNKLFTTVKGDPGRNTTGFLSVFDIDEGVKGDDCVEKKKKVSLSRREVRQSPEGTAVLFGSQIVPGTDSTRIFATDASFGAGILAVSPAPAPSPSFSKTNGTSDSNTNTTINATAITLIHRRPIPAQRATCWSAISPLTHTAFVTDVAVNRIVEMSLTDASILSTIDLRNKTMDAGLIDLRAAGRFLYVLSPGNGTAEAAVLVVDISGRGRERGLVQRRGLGDVRVGGSAMGMAVLV</sequence>
<dbReference type="Gene3D" id="2.130.10.10">
    <property type="entry name" value="YVTN repeat-like/Quinoprotein amine dehydrogenase"/>
    <property type="match status" value="1"/>
</dbReference>
<dbReference type="EMBL" id="ML976987">
    <property type="protein sequence ID" value="KAF1958158.1"/>
    <property type="molecule type" value="Genomic_DNA"/>
</dbReference>
<reference evidence="2" key="1">
    <citation type="journal article" date="2020" name="Stud. Mycol.">
        <title>101 Dothideomycetes genomes: a test case for predicting lifestyles and emergence of pathogens.</title>
        <authorList>
            <person name="Haridas S."/>
            <person name="Albert R."/>
            <person name="Binder M."/>
            <person name="Bloem J."/>
            <person name="Labutti K."/>
            <person name="Salamov A."/>
            <person name="Andreopoulos B."/>
            <person name="Baker S."/>
            <person name="Barry K."/>
            <person name="Bills G."/>
            <person name="Bluhm B."/>
            <person name="Cannon C."/>
            <person name="Castanera R."/>
            <person name="Culley D."/>
            <person name="Daum C."/>
            <person name="Ezra D."/>
            <person name="Gonzalez J."/>
            <person name="Henrissat B."/>
            <person name="Kuo A."/>
            <person name="Liang C."/>
            <person name="Lipzen A."/>
            <person name="Lutzoni F."/>
            <person name="Magnuson J."/>
            <person name="Mondo S."/>
            <person name="Nolan M."/>
            <person name="Ohm R."/>
            <person name="Pangilinan J."/>
            <person name="Park H.-J."/>
            <person name="Ramirez L."/>
            <person name="Alfaro M."/>
            <person name="Sun H."/>
            <person name="Tritt A."/>
            <person name="Yoshinaga Y."/>
            <person name="Zwiers L.-H."/>
            <person name="Turgeon B."/>
            <person name="Goodwin S."/>
            <person name="Spatafora J."/>
            <person name="Crous P."/>
            <person name="Grigoriev I."/>
        </authorList>
    </citation>
    <scope>NUCLEOTIDE SEQUENCE</scope>
    <source>
        <strain evidence="2">CBS 675.92</strain>
    </source>
</reference>
<evidence type="ECO:0000313" key="3">
    <source>
        <dbReference type="Proteomes" id="UP000800035"/>
    </source>
</evidence>